<sequence>MSSLNTDLVLLPSIRGKLSKLFSDDGIKDVRRLKVTQQLGEIFGYVLVYHNKDVPKTMLHASMEELSKWKKEARKQGNTAFEEYPDTVQNYAKWPTERLKRNITAQGDQGQLHHHISWTNYNTEETTAQQQYDELLRLLKEQCKRRRIRQQHWCTVLLSENKSGRITKKKKGRATPRV</sequence>
<keyword evidence="2" id="KW-1185">Reference proteome</keyword>
<proteinExistence type="predicted"/>
<dbReference type="AlphaFoldDB" id="A0A9W8NJ65"/>
<protein>
    <submittedName>
        <fullName evidence="1">Uncharacterized protein</fullName>
    </submittedName>
</protein>
<dbReference type="Proteomes" id="UP001148614">
    <property type="component" value="Unassembled WGS sequence"/>
</dbReference>
<accession>A0A9W8NJ65</accession>
<gene>
    <name evidence="1" type="ORF">NPX13_g3096</name>
</gene>
<reference evidence="1" key="1">
    <citation type="submission" date="2022-07" db="EMBL/GenBank/DDBJ databases">
        <title>Genome Sequence of Xylaria arbuscula.</title>
        <authorList>
            <person name="Buettner E."/>
        </authorList>
    </citation>
    <scope>NUCLEOTIDE SEQUENCE</scope>
    <source>
        <strain evidence="1">VT107</strain>
    </source>
</reference>
<organism evidence="1 2">
    <name type="scientific">Xylaria arbuscula</name>
    <dbReference type="NCBI Taxonomy" id="114810"/>
    <lineage>
        <taxon>Eukaryota</taxon>
        <taxon>Fungi</taxon>
        <taxon>Dikarya</taxon>
        <taxon>Ascomycota</taxon>
        <taxon>Pezizomycotina</taxon>
        <taxon>Sordariomycetes</taxon>
        <taxon>Xylariomycetidae</taxon>
        <taxon>Xylariales</taxon>
        <taxon>Xylariaceae</taxon>
        <taxon>Xylaria</taxon>
    </lineage>
</organism>
<evidence type="ECO:0000313" key="1">
    <source>
        <dbReference type="EMBL" id="KAJ3577472.1"/>
    </source>
</evidence>
<dbReference type="EMBL" id="JANPWZ010000363">
    <property type="protein sequence ID" value="KAJ3577472.1"/>
    <property type="molecule type" value="Genomic_DNA"/>
</dbReference>
<evidence type="ECO:0000313" key="2">
    <source>
        <dbReference type="Proteomes" id="UP001148614"/>
    </source>
</evidence>
<comment type="caution">
    <text evidence="1">The sequence shown here is derived from an EMBL/GenBank/DDBJ whole genome shotgun (WGS) entry which is preliminary data.</text>
</comment>
<name>A0A9W8NJ65_9PEZI</name>